<dbReference type="EMBL" id="AZHD01000029">
    <property type="protein sequence ID" value="OAA53512.1"/>
    <property type="molecule type" value="Genomic_DNA"/>
</dbReference>
<gene>
    <name evidence="2" type="ORF">SPI_09440</name>
</gene>
<organism evidence="2 3">
    <name type="scientific">Niveomyces insectorum RCEF 264</name>
    <dbReference type="NCBI Taxonomy" id="1081102"/>
    <lineage>
        <taxon>Eukaryota</taxon>
        <taxon>Fungi</taxon>
        <taxon>Dikarya</taxon>
        <taxon>Ascomycota</taxon>
        <taxon>Pezizomycotina</taxon>
        <taxon>Sordariomycetes</taxon>
        <taxon>Hypocreomycetidae</taxon>
        <taxon>Hypocreales</taxon>
        <taxon>Cordycipitaceae</taxon>
        <taxon>Niveomyces</taxon>
    </lineage>
</organism>
<name>A0A167LUC0_9HYPO</name>
<dbReference type="GO" id="GO:0016301">
    <property type="term" value="F:kinase activity"/>
    <property type="evidence" value="ECO:0007669"/>
    <property type="project" value="UniProtKB-KW"/>
</dbReference>
<dbReference type="PANTHER" id="PTHR21310">
    <property type="entry name" value="AMINOGLYCOSIDE PHOSPHOTRANSFERASE-RELATED-RELATED"/>
    <property type="match status" value="1"/>
</dbReference>
<dbReference type="AlphaFoldDB" id="A0A167LUC0"/>
<accession>A0A167LUC0</accession>
<dbReference type="Proteomes" id="UP000076874">
    <property type="component" value="Unassembled WGS sequence"/>
</dbReference>
<feature type="compositionally biased region" description="Acidic residues" evidence="1">
    <location>
        <begin position="371"/>
        <end position="382"/>
    </location>
</feature>
<keyword evidence="3" id="KW-1185">Reference proteome</keyword>
<dbReference type="SUPFAM" id="SSF56112">
    <property type="entry name" value="Protein kinase-like (PK-like)"/>
    <property type="match status" value="1"/>
</dbReference>
<comment type="caution">
    <text evidence="2">The sequence shown here is derived from an EMBL/GenBank/DDBJ whole genome shotgun (WGS) entry which is preliminary data.</text>
</comment>
<protein>
    <submittedName>
        <fullName evidence="2">Protein kinase-like domain protein</fullName>
    </submittedName>
</protein>
<sequence length="508" mass="57554">MNTQTPRRLINNAECSRWLSLVVQKRPDLLDWASSLHPQTLACHFEGGFLHGSYNLGQKVMFSDGTTQWLVRFPLQGHVCPQFADEKVAMEVETMRLIRERTTVPVPDIKHWGLAADNPLGLGPFIIMDFVPGVPLESVLCNPDADHHFRLIREDISDDTMAFLYRQFAAIQLQLFKLDVGDRIGSLPATQTGFRAPVRPLTFKAHDIMQTGGVDVFGDRGGGFLSPTDYFQYVLQQDWAQLLAQPNAVGGDSDARTKYECLRVLETLLPRFVYPGCEDVDNDAGRCKLVCDDLSLANVIVRSKDDLTIAGLVDLEWSYAGPAQLAGSAPWWLLGIRLNNVDTYYDKDHPATTARFLRYLEIYQRVLREEEENLEEKEEEKEGGEGSQEQKEENEKKRLPTRQGTTLSELVAWSATSGAMWLHMLLLCGFNHPDSLPFVQLQQHVGTDTWKKRQRQHRGPAVDAFVERKLRQLEQYEKREDRALMLKEHLDQGSLGSETFAAELAALL</sequence>
<keyword evidence="2" id="KW-0808">Transferase</keyword>
<feature type="region of interest" description="Disordered" evidence="1">
    <location>
        <begin position="371"/>
        <end position="402"/>
    </location>
</feature>
<keyword evidence="2" id="KW-0418">Kinase</keyword>
<evidence type="ECO:0000313" key="2">
    <source>
        <dbReference type="EMBL" id="OAA53512.1"/>
    </source>
</evidence>
<evidence type="ECO:0000256" key="1">
    <source>
        <dbReference type="SAM" id="MobiDB-lite"/>
    </source>
</evidence>
<proteinExistence type="predicted"/>
<feature type="compositionally biased region" description="Basic and acidic residues" evidence="1">
    <location>
        <begin position="388"/>
        <end position="398"/>
    </location>
</feature>
<dbReference type="PANTHER" id="PTHR21310:SF37">
    <property type="entry name" value="AMINOGLYCOSIDE PHOSPHOTRANSFERASE DOMAIN-CONTAINING PROTEIN"/>
    <property type="match status" value="1"/>
</dbReference>
<dbReference type="Gene3D" id="3.30.200.20">
    <property type="entry name" value="Phosphorylase Kinase, domain 1"/>
    <property type="match status" value="1"/>
</dbReference>
<dbReference type="InterPro" id="IPR051678">
    <property type="entry name" value="AGP_Transferase"/>
</dbReference>
<evidence type="ECO:0000313" key="3">
    <source>
        <dbReference type="Proteomes" id="UP000076874"/>
    </source>
</evidence>
<dbReference type="InterPro" id="IPR011009">
    <property type="entry name" value="Kinase-like_dom_sf"/>
</dbReference>
<dbReference type="OrthoDB" id="5412996at2759"/>
<reference evidence="2 3" key="1">
    <citation type="journal article" date="2016" name="Genome Biol. Evol.">
        <title>Divergent and convergent evolution of fungal pathogenicity.</title>
        <authorList>
            <person name="Shang Y."/>
            <person name="Xiao G."/>
            <person name="Zheng P."/>
            <person name="Cen K."/>
            <person name="Zhan S."/>
            <person name="Wang C."/>
        </authorList>
    </citation>
    <scope>NUCLEOTIDE SEQUENCE [LARGE SCALE GENOMIC DNA]</scope>
    <source>
        <strain evidence="2 3">RCEF 264</strain>
    </source>
</reference>